<evidence type="ECO:0000256" key="1">
    <source>
        <dbReference type="SAM" id="MobiDB-lite"/>
    </source>
</evidence>
<protein>
    <submittedName>
        <fullName evidence="2">Uncharacterized protein</fullName>
    </submittedName>
</protein>
<dbReference type="AlphaFoldDB" id="A0A7R9G8X0"/>
<keyword evidence="3" id="KW-1185">Reference proteome</keyword>
<proteinExistence type="predicted"/>
<evidence type="ECO:0000313" key="3">
    <source>
        <dbReference type="Proteomes" id="UP000678499"/>
    </source>
</evidence>
<dbReference type="EMBL" id="CAJPEX010000137">
    <property type="protein sequence ID" value="CAG0913656.1"/>
    <property type="molecule type" value="Genomic_DNA"/>
</dbReference>
<feature type="region of interest" description="Disordered" evidence="1">
    <location>
        <begin position="173"/>
        <end position="269"/>
    </location>
</feature>
<gene>
    <name evidence="2" type="ORF">NMOB1V02_LOCUS1388</name>
</gene>
<evidence type="ECO:0000313" key="2">
    <source>
        <dbReference type="EMBL" id="CAD7273504.1"/>
    </source>
</evidence>
<feature type="compositionally biased region" description="Basic and acidic residues" evidence="1">
    <location>
        <begin position="201"/>
        <end position="210"/>
    </location>
</feature>
<reference evidence="2" key="1">
    <citation type="submission" date="2020-11" db="EMBL/GenBank/DDBJ databases">
        <authorList>
            <person name="Tran Van P."/>
        </authorList>
    </citation>
    <scope>NUCLEOTIDE SEQUENCE</scope>
</reference>
<sequence>MYNVNKDFTDFVGSWEHTSPIVAGASSQAYLSELEHATKAGNLATSAQVAFIVGRTALKAIPSSFVLIVTAVAICNVYGYVKKLQRSCGEYQPGNAGAAGDGGECGVYDEDTSKCDAADGFESDPASLRSRGLVASGDISEIVKKAAGLKTLPYERIETPGIDPYVWSPPQSIFIPSGSNSETAEDETEGRPAQLKPLARQSEKRKDIPYERISTPGHDPYLWDPPTSIFHPSPTPPGTPFPATYQPPPPPPLPPNDDYDSTLSSSEDG</sequence>
<organism evidence="2">
    <name type="scientific">Notodromas monacha</name>
    <dbReference type="NCBI Taxonomy" id="399045"/>
    <lineage>
        <taxon>Eukaryota</taxon>
        <taxon>Metazoa</taxon>
        <taxon>Ecdysozoa</taxon>
        <taxon>Arthropoda</taxon>
        <taxon>Crustacea</taxon>
        <taxon>Oligostraca</taxon>
        <taxon>Ostracoda</taxon>
        <taxon>Podocopa</taxon>
        <taxon>Podocopida</taxon>
        <taxon>Cypridocopina</taxon>
        <taxon>Cypridoidea</taxon>
        <taxon>Cyprididae</taxon>
        <taxon>Notodromas</taxon>
    </lineage>
</organism>
<name>A0A7R9G8X0_9CRUS</name>
<feature type="compositionally biased region" description="Pro residues" evidence="1">
    <location>
        <begin position="233"/>
        <end position="255"/>
    </location>
</feature>
<accession>A0A7R9G8X0</accession>
<dbReference type="Proteomes" id="UP000678499">
    <property type="component" value="Unassembled WGS sequence"/>
</dbReference>
<dbReference type="EMBL" id="OA882174">
    <property type="protein sequence ID" value="CAD7273504.1"/>
    <property type="molecule type" value="Genomic_DNA"/>
</dbReference>